<reference evidence="2" key="1">
    <citation type="submission" date="2017-08" db="EMBL/GenBank/DDBJ databases">
        <authorList>
            <consortium name="Urmite Genomes"/>
        </authorList>
    </citation>
    <scope>NUCLEOTIDE SEQUENCE [LARGE SCALE GENOMIC DNA]</scope>
    <source>
        <strain evidence="2">IHUMI-LCC2</strain>
    </source>
</reference>
<dbReference type="Gene3D" id="3.40.50.300">
    <property type="entry name" value="P-loop containing nucleotide triphosphate hydrolases"/>
    <property type="match status" value="1"/>
</dbReference>
<keyword evidence="2" id="KW-0547">Nucleotide-binding</keyword>
<protein>
    <submittedName>
        <fullName evidence="2">DEAD/SNF2 helicase</fullName>
    </submittedName>
</protein>
<accession>A0A2I2L611</accession>
<keyword evidence="2" id="KW-0378">Hydrolase</keyword>
<dbReference type="Pfam" id="PF00271">
    <property type="entry name" value="Helicase_C"/>
    <property type="match status" value="1"/>
</dbReference>
<dbReference type="EMBL" id="LT906555">
    <property type="protein sequence ID" value="SNW62988.1"/>
    <property type="molecule type" value="Genomic_DNA"/>
</dbReference>
<keyword evidence="2" id="KW-0067">ATP-binding</keyword>
<feature type="domain" description="Helicase C-terminal" evidence="1">
    <location>
        <begin position="363"/>
        <end position="440"/>
    </location>
</feature>
<evidence type="ECO:0000259" key="1">
    <source>
        <dbReference type="Pfam" id="PF00271"/>
    </source>
</evidence>
<dbReference type="RefSeq" id="YP_009449290.1">
    <property type="nucleotide sequence ID" value="NC_036594.1"/>
</dbReference>
<feature type="non-terminal residue" evidence="2">
    <location>
        <position position="1"/>
    </location>
</feature>
<dbReference type="InterPro" id="IPR001650">
    <property type="entry name" value="Helicase_C-like"/>
</dbReference>
<organism evidence="2">
    <name type="scientific">Orpheovirus IHUMI-LCC2</name>
    <dbReference type="NCBI Taxonomy" id="2023057"/>
    <lineage>
        <taxon>Viruses</taxon>
        <taxon>Varidnaviria</taxon>
        <taxon>Bamfordvirae</taxon>
        <taxon>Nucleocytoviricota</taxon>
        <taxon>Megaviricetes</taxon>
        <taxon>Pimascovirales</taxon>
        <taxon>Ocovirineae</taxon>
        <taxon>Orpheoviridae</taxon>
        <taxon>Alphaorpheovirus</taxon>
        <taxon>Alphaorpheovirus massiliense</taxon>
    </lineage>
</organism>
<proteinExistence type="predicted"/>
<dbReference type="InterPro" id="IPR027417">
    <property type="entry name" value="P-loop_NTPase"/>
</dbReference>
<dbReference type="OrthoDB" id="4090at10239"/>
<gene>
    <name evidence="2" type="ORF">ORPV_1084</name>
</gene>
<keyword evidence="3" id="KW-1185">Reference proteome</keyword>
<dbReference type="Proteomes" id="UP000236316">
    <property type="component" value="Segment"/>
</dbReference>
<sequence length="528" mass="60434">LIFYFFNCYHISDISNSIDINTMFPTQRLELVLRPEQVPVFNKHMDIYKRCYVSFNNSLPRCGKTFVTTKVALSAGVPIIAFGPPTIEHVWTNMRAYGAEVYFYSYPILRGDRTHQPTHGLLQMFFRGTQKDNEYYVPTQLLIDIINKGCLFVFDECQAVKNNSLQNKAVRAITQTIMHIHKSNPNINTRVMFLSAIETDDQKQVVNMLRACGVITEPKLYHKDRTRGINITQGHGAGQIIDFCVYLDPAKTSALVRDMRWDKTSCHDNLEVLFREVIMKTIGASMPVPKYKSEFIVMNGFYKNGDDDTKEKYVNALDKLKKVSHYDETTKTVDFSKVDWDEVKHTTTEIQKLKAAVACRLAMSILDSNQNAKVIISFDFNAPINMCKLLLEKYNPIILNGSVEPKHRPPLIKKFQEPNSNHRLMIANTKVVAVGIDLADPTGNYPRTYIMAPNFVISDLYQASKRIHSPDTEGVAYCYMLYLQNGGEIERSIYGALSNRTDYIKRNHPDQVEAGIKFPGEYPEFYES</sequence>
<keyword evidence="2" id="KW-0347">Helicase</keyword>
<dbReference type="GO" id="GO:0004386">
    <property type="term" value="F:helicase activity"/>
    <property type="evidence" value="ECO:0007669"/>
    <property type="project" value="UniProtKB-KW"/>
</dbReference>
<evidence type="ECO:0000313" key="2">
    <source>
        <dbReference type="EMBL" id="SNW62988.1"/>
    </source>
</evidence>
<dbReference type="KEGG" id="vg:35381746"/>
<dbReference type="GeneID" id="35381746"/>
<evidence type="ECO:0000313" key="3">
    <source>
        <dbReference type="Proteomes" id="UP000236316"/>
    </source>
</evidence>
<dbReference type="SUPFAM" id="SSF52540">
    <property type="entry name" value="P-loop containing nucleoside triphosphate hydrolases"/>
    <property type="match status" value="1"/>
</dbReference>
<name>A0A2I2L611_9VIRU</name>